<evidence type="ECO:0000313" key="2">
    <source>
        <dbReference type="EMBL" id="KAL2064460.1"/>
    </source>
</evidence>
<feature type="region of interest" description="Disordered" evidence="1">
    <location>
        <begin position="260"/>
        <end position="325"/>
    </location>
</feature>
<feature type="compositionally biased region" description="Low complexity" evidence="1">
    <location>
        <begin position="262"/>
        <end position="283"/>
    </location>
</feature>
<protein>
    <submittedName>
        <fullName evidence="2">Uncharacterized protein</fullName>
    </submittedName>
</protein>
<feature type="region of interest" description="Disordered" evidence="1">
    <location>
        <begin position="341"/>
        <end position="380"/>
    </location>
</feature>
<dbReference type="Proteomes" id="UP001595075">
    <property type="component" value="Unassembled WGS sequence"/>
</dbReference>
<feature type="compositionally biased region" description="Polar residues" evidence="1">
    <location>
        <begin position="291"/>
        <end position="302"/>
    </location>
</feature>
<comment type="caution">
    <text evidence="2">The sequence shown here is derived from an EMBL/GenBank/DDBJ whole genome shotgun (WGS) entry which is preliminary data.</text>
</comment>
<dbReference type="EMBL" id="JAZHXI010000014">
    <property type="protein sequence ID" value="KAL2064460.1"/>
    <property type="molecule type" value="Genomic_DNA"/>
</dbReference>
<gene>
    <name evidence="2" type="ORF">VTL71DRAFT_4954</name>
</gene>
<sequence length="380" mass="42784">MINVLGLSQPCRLWQHPRNPPPDEPWNFIPDIRQVKHDWRDRRAAEGNPITYEDEVGFKAFWELKAEEGKYKWPGQKYISRWYAESETWKHYNNAFNLDGYRVPEAPLPLTPFQIEHGTNRQWGGIQYASDMPPPPPPPQPFSPAPAPGVGYGFGAPVDSSRNIRLEQFRLERDARRVNADFEARRNALRADEDFERAQWEFEQHDPRYGNVPTQGFGMQAPAYQQRPQGFGAYEARGPGPYAQPQQPYQQEYQGFGAYEARGPGRYAQPQQPYQQEPQGYGANEAHFSGPQAQQPVPQRNQGYAAARAHSTGPQHMNLPVRPAQRGSFTDNWVAQQGLGDDLSVFDDGQSEAGSSRRGWGGGPGGGRAGRGGRVRGRGL</sequence>
<feature type="compositionally biased region" description="Basic residues" evidence="1">
    <location>
        <begin position="371"/>
        <end position="380"/>
    </location>
</feature>
<organism evidence="2 3">
    <name type="scientific">Oculimacula yallundae</name>
    <dbReference type="NCBI Taxonomy" id="86028"/>
    <lineage>
        <taxon>Eukaryota</taxon>
        <taxon>Fungi</taxon>
        <taxon>Dikarya</taxon>
        <taxon>Ascomycota</taxon>
        <taxon>Pezizomycotina</taxon>
        <taxon>Leotiomycetes</taxon>
        <taxon>Helotiales</taxon>
        <taxon>Ploettnerulaceae</taxon>
        <taxon>Oculimacula</taxon>
    </lineage>
</organism>
<reference evidence="2 3" key="1">
    <citation type="journal article" date="2024" name="Commun. Biol.">
        <title>Comparative genomic analysis of thermophilic fungi reveals convergent evolutionary adaptations and gene losses.</title>
        <authorList>
            <person name="Steindorff A.S."/>
            <person name="Aguilar-Pontes M.V."/>
            <person name="Robinson A.J."/>
            <person name="Andreopoulos B."/>
            <person name="LaButti K."/>
            <person name="Kuo A."/>
            <person name="Mondo S."/>
            <person name="Riley R."/>
            <person name="Otillar R."/>
            <person name="Haridas S."/>
            <person name="Lipzen A."/>
            <person name="Grimwood J."/>
            <person name="Schmutz J."/>
            <person name="Clum A."/>
            <person name="Reid I.D."/>
            <person name="Moisan M.C."/>
            <person name="Butler G."/>
            <person name="Nguyen T.T.M."/>
            <person name="Dewar K."/>
            <person name="Conant G."/>
            <person name="Drula E."/>
            <person name="Henrissat B."/>
            <person name="Hansel C."/>
            <person name="Singer S."/>
            <person name="Hutchinson M.I."/>
            <person name="de Vries R.P."/>
            <person name="Natvig D.O."/>
            <person name="Powell A.J."/>
            <person name="Tsang A."/>
            <person name="Grigoriev I.V."/>
        </authorList>
    </citation>
    <scope>NUCLEOTIDE SEQUENCE [LARGE SCALE GENOMIC DNA]</scope>
    <source>
        <strain evidence="2 3">CBS 494.80</strain>
    </source>
</reference>
<evidence type="ECO:0000313" key="3">
    <source>
        <dbReference type="Proteomes" id="UP001595075"/>
    </source>
</evidence>
<feature type="compositionally biased region" description="Gly residues" evidence="1">
    <location>
        <begin position="359"/>
        <end position="370"/>
    </location>
</feature>
<evidence type="ECO:0000256" key="1">
    <source>
        <dbReference type="SAM" id="MobiDB-lite"/>
    </source>
</evidence>
<accession>A0ABR4C3H4</accession>
<proteinExistence type="predicted"/>
<name>A0ABR4C3H4_9HELO</name>
<keyword evidence="3" id="KW-1185">Reference proteome</keyword>